<dbReference type="GO" id="GO:0000287">
    <property type="term" value="F:magnesium ion binding"/>
    <property type="evidence" value="ECO:0007669"/>
    <property type="project" value="UniProtKB-UniRule"/>
</dbReference>
<dbReference type="InterPro" id="IPR016188">
    <property type="entry name" value="PurM-like_N"/>
</dbReference>
<dbReference type="UniPathway" id="UPA00060">
    <property type="reaction ID" value="UER00142"/>
</dbReference>
<accession>A0A3S4R4A6</accession>
<keyword evidence="2" id="KW-0460">Magnesium</keyword>
<dbReference type="GO" id="GO:0009229">
    <property type="term" value="P:thiamine diphosphate biosynthetic process"/>
    <property type="evidence" value="ECO:0007669"/>
    <property type="project" value="UniProtKB-UniRule"/>
</dbReference>
<feature type="binding site" evidence="2">
    <location>
        <position position="122"/>
    </location>
    <ligand>
        <name>Mg(2+)</name>
        <dbReference type="ChEBI" id="CHEBI:18420"/>
        <label>1</label>
    </ligand>
</feature>
<dbReference type="SUPFAM" id="SSF55326">
    <property type="entry name" value="PurM N-terminal domain-like"/>
    <property type="match status" value="1"/>
</dbReference>
<feature type="binding site" evidence="2">
    <location>
        <position position="73"/>
    </location>
    <ligand>
        <name>Mg(2+)</name>
        <dbReference type="ChEBI" id="CHEBI:18420"/>
        <label>3</label>
    </ligand>
</feature>
<dbReference type="EMBL" id="LR134343">
    <property type="protein sequence ID" value="VEG12432.1"/>
    <property type="molecule type" value="Genomic_DNA"/>
</dbReference>
<feature type="binding site" evidence="2">
    <location>
        <position position="73"/>
    </location>
    <ligand>
        <name>Mg(2+)</name>
        <dbReference type="ChEBI" id="CHEBI:18420"/>
        <label>2</label>
    </ligand>
</feature>
<evidence type="ECO:0000313" key="6">
    <source>
        <dbReference type="Proteomes" id="UP000274100"/>
    </source>
</evidence>
<dbReference type="Proteomes" id="UP000274100">
    <property type="component" value="Chromosome"/>
</dbReference>
<reference evidence="5 6" key="1">
    <citation type="submission" date="2018-12" db="EMBL/GenBank/DDBJ databases">
        <authorList>
            <consortium name="Pathogen Informatics"/>
        </authorList>
    </citation>
    <scope>NUCLEOTIDE SEQUENCE [LARGE SCALE GENOMIC DNA]</scope>
    <source>
        <strain evidence="5 6">NCTC10297</strain>
    </source>
</reference>
<evidence type="ECO:0000256" key="2">
    <source>
        <dbReference type="HAMAP-Rule" id="MF_02128"/>
    </source>
</evidence>
<dbReference type="EC" id="2.7.4.16" evidence="2"/>
<dbReference type="NCBIfam" id="TIGR01379">
    <property type="entry name" value="thiL"/>
    <property type="match status" value="1"/>
</dbReference>
<proteinExistence type="inferred from homology"/>
<feature type="binding site" evidence="2">
    <location>
        <position position="52"/>
    </location>
    <ligand>
        <name>substrate</name>
    </ligand>
</feature>
<organism evidence="5 6">
    <name type="scientific">Moraxella cuniculi</name>
    <dbReference type="NCBI Taxonomy" id="34061"/>
    <lineage>
        <taxon>Bacteria</taxon>
        <taxon>Pseudomonadati</taxon>
        <taxon>Pseudomonadota</taxon>
        <taxon>Gammaproteobacteria</taxon>
        <taxon>Moraxellales</taxon>
        <taxon>Moraxellaceae</taxon>
        <taxon>Moraxella</taxon>
    </lineage>
</organism>
<feature type="binding site" evidence="2">
    <location>
        <position position="211"/>
    </location>
    <ligand>
        <name>Mg(2+)</name>
        <dbReference type="ChEBI" id="CHEBI:18420"/>
        <label>5</label>
    </ligand>
</feature>
<feature type="binding site" evidence="2">
    <location>
        <position position="28"/>
    </location>
    <ligand>
        <name>Mg(2+)</name>
        <dbReference type="ChEBI" id="CHEBI:18420"/>
        <label>4</label>
    </ligand>
</feature>
<evidence type="ECO:0000256" key="1">
    <source>
        <dbReference type="ARBA" id="ARBA00022977"/>
    </source>
</evidence>
<feature type="binding site" evidence="2">
    <location>
        <position position="45"/>
    </location>
    <ligand>
        <name>Mg(2+)</name>
        <dbReference type="ChEBI" id="CHEBI:18420"/>
        <label>1</label>
    </ligand>
</feature>
<name>A0A3S4R4A6_9GAMM</name>
<keyword evidence="2" id="KW-0479">Metal-binding</keyword>
<keyword evidence="2 5" id="KW-0418">Kinase</keyword>
<comment type="similarity">
    <text evidence="2">Belongs to the thiamine-monophosphate kinase family.</text>
</comment>
<dbReference type="RefSeq" id="WP_126329671.1">
    <property type="nucleotide sequence ID" value="NZ_LR134343.1"/>
</dbReference>
<comment type="caution">
    <text evidence="2">Lacks conserved residue(s) required for the propagation of feature annotation.</text>
</comment>
<dbReference type="InterPro" id="IPR036921">
    <property type="entry name" value="PurM-like_N_sf"/>
</dbReference>
<keyword evidence="2" id="KW-0547">Nucleotide-binding</keyword>
<feature type="binding site" evidence="2">
    <location>
        <position position="210"/>
    </location>
    <ligand>
        <name>ATP</name>
        <dbReference type="ChEBI" id="CHEBI:30616"/>
    </ligand>
</feature>
<feature type="domain" description="PurM-like C-terminal" evidence="4">
    <location>
        <begin position="154"/>
        <end position="297"/>
    </location>
</feature>
<dbReference type="HAMAP" id="MF_02128">
    <property type="entry name" value="TMP_kinase"/>
    <property type="match status" value="1"/>
</dbReference>
<keyword evidence="2 5" id="KW-0808">Transferase</keyword>
<feature type="binding site" evidence="2">
    <location>
        <position position="309"/>
    </location>
    <ligand>
        <name>substrate</name>
    </ligand>
</feature>
<dbReference type="GO" id="GO:0009228">
    <property type="term" value="P:thiamine biosynthetic process"/>
    <property type="evidence" value="ECO:0007669"/>
    <property type="project" value="UniProtKB-KW"/>
</dbReference>
<dbReference type="Gene3D" id="3.30.1330.10">
    <property type="entry name" value="PurM-like, N-terminal domain"/>
    <property type="match status" value="1"/>
</dbReference>
<comment type="function">
    <text evidence="2">Catalyzes the ATP-dependent phosphorylation of thiamine-monophosphate (TMP) to form thiamine-pyrophosphate (TPP), the active form of vitamin B1.</text>
</comment>
<dbReference type="GO" id="GO:0005524">
    <property type="term" value="F:ATP binding"/>
    <property type="evidence" value="ECO:0007669"/>
    <property type="project" value="UniProtKB-UniRule"/>
</dbReference>
<comment type="miscellaneous">
    <text evidence="2">Reaction mechanism of ThiL seems to utilize a direct, inline transfer of the gamma-phosphate of ATP to TMP rather than a phosphorylated enzyme intermediate.</text>
</comment>
<feature type="binding site" evidence="2">
    <location>
        <position position="73"/>
    </location>
    <ligand>
        <name>Mg(2+)</name>
        <dbReference type="ChEBI" id="CHEBI:18420"/>
        <label>4</label>
    </ligand>
</feature>
<dbReference type="InterPro" id="IPR036676">
    <property type="entry name" value="PurM-like_C_sf"/>
</dbReference>
<dbReference type="GO" id="GO:0009030">
    <property type="term" value="F:thiamine-phosphate kinase activity"/>
    <property type="evidence" value="ECO:0007669"/>
    <property type="project" value="UniProtKB-UniRule"/>
</dbReference>
<feature type="binding site" evidence="2">
    <location>
        <position position="28"/>
    </location>
    <ligand>
        <name>Mg(2+)</name>
        <dbReference type="ChEBI" id="CHEBI:18420"/>
        <label>3</label>
    </ligand>
</feature>
<dbReference type="CDD" id="cd02194">
    <property type="entry name" value="ThiL"/>
    <property type="match status" value="1"/>
</dbReference>
<protein>
    <recommendedName>
        <fullName evidence="2">Thiamine-monophosphate kinase</fullName>
        <shortName evidence="2">TMP kinase</shortName>
        <shortName evidence="2">Thiamine-phosphate kinase</shortName>
        <ecNumber evidence="2">2.7.4.16</ecNumber>
    </recommendedName>
</protein>
<dbReference type="Gene3D" id="3.90.650.10">
    <property type="entry name" value="PurM-like C-terminal domain"/>
    <property type="match status" value="1"/>
</dbReference>
<feature type="binding site" evidence="2">
    <location>
        <position position="147"/>
    </location>
    <ligand>
        <name>ATP</name>
        <dbReference type="ChEBI" id="CHEBI:30616"/>
    </ligand>
</feature>
<feature type="binding site" evidence="2">
    <location>
        <begin position="121"/>
        <end position="122"/>
    </location>
    <ligand>
        <name>ATP</name>
        <dbReference type="ChEBI" id="CHEBI:30616"/>
    </ligand>
</feature>
<dbReference type="InterPro" id="IPR006283">
    <property type="entry name" value="ThiL-like"/>
</dbReference>
<feature type="binding site" evidence="2">
    <location>
        <position position="44"/>
    </location>
    <ligand>
        <name>Mg(2+)</name>
        <dbReference type="ChEBI" id="CHEBI:18420"/>
        <label>1</label>
    </ligand>
</feature>
<dbReference type="SUPFAM" id="SSF56042">
    <property type="entry name" value="PurM C-terminal domain-like"/>
    <property type="match status" value="1"/>
</dbReference>
<feature type="binding site" evidence="2">
    <location>
        <position position="45"/>
    </location>
    <ligand>
        <name>Mg(2+)</name>
        <dbReference type="ChEBI" id="CHEBI:18420"/>
        <label>2</label>
    </ligand>
</feature>
<dbReference type="InterPro" id="IPR010918">
    <property type="entry name" value="PurM-like_C_dom"/>
</dbReference>
<dbReference type="PIRSF" id="PIRSF005303">
    <property type="entry name" value="Thiam_monoph_kin"/>
    <property type="match status" value="1"/>
</dbReference>
<evidence type="ECO:0000313" key="5">
    <source>
        <dbReference type="EMBL" id="VEG12432.1"/>
    </source>
</evidence>
<dbReference type="Pfam" id="PF00586">
    <property type="entry name" value="AIRS"/>
    <property type="match status" value="1"/>
</dbReference>
<evidence type="ECO:0000259" key="3">
    <source>
        <dbReference type="Pfam" id="PF00586"/>
    </source>
</evidence>
<keyword evidence="1 2" id="KW-0784">Thiamine biosynthesis</keyword>
<feature type="domain" description="PurM-like N-terminal" evidence="3">
    <location>
        <begin position="26"/>
        <end position="139"/>
    </location>
</feature>
<feature type="binding site" evidence="2">
    <location>
        <position position="208"/>
    </location>
    <ligand>
        <name>Mg(2+)</name>
        <dbReference type="ChEBI" id="CHEBI:18420"/>
        <label>3</label>
    </ligand>
</feature>
<feature type="binding site" evidence="2">
    <location>
        <position position="258"/>
    </location>
    <ligand>
        <name>substrate</name>
    </ligand>
</feature>
<comment type="catalytic activity">
    <reaction evidence="2">
        <text>thiamine phosphate + ATP = thiamine diphosphate + ADP</text>
        <dbReference type="Rhea" id="RHEA:15913"/>
        <dbReference type="ChEBI" id="CHEBI:30616"/>
        <dbReference type="ChEBI" id="CHEBI:37575"/>
        <dbReference type="ChEBI" id="CHEBI:58937"/>
        <dbReference type="ChEBI" id="CHEBI:456216"/>
        <dbReference type="EC" id="2.7.4.16"/>
    </reaction>
</comment>
<dbReference type="OrthoDB" id="9802811at2"/>
<dbReference type="Pfam" id="PF02769">
    <property type="entry name" value="AIRS_C"/>
    <property type="match status" value="1"/>
</dbReference>
<dbReference type="PANTHER" id="PTHR30270">
    <property type="entry name" value="THIAMINE-MONOPHOSPHATE KINASE"/>
    <property type="match status" value="1"/>
</dbReference>
<evidence type="ECO:0000259" key="4">
    <source>
        <dbReference type="Pfam" id="PF02769"/>
    </source>
</evidence>
<keyword evidence="2" id="KW-0067">ATP-binding</keyword>
<dbReference type="KEGG" id="mcun:NCTC10297_00354"/>
<gene>
    <name evidence="2 5" type="primary">thiL</name>
    <name evidence="5" type="ORF">NCTC10297_00354</name>
</gene>
<dbReference type="PANTHER" id="PTHR30270:SF0">
    <property type="entry name" value="THIAMINE-MONOPHOSPHATE KINASE"/>
    <property type="match status" value="1"/>
</dbReference>
<comment type="pathway">
    <text evidence="2">Cofactor biosynthesis; thiamine diphosphate biosynthesis; thiamine diphosphate from thiamine phosphate: step 1/1.</text>
</comment>
<sequence length="312" mass="33477">MSEFSLIARYFQGATSTHHSTRLGIGDDCAISQLADDCQLVSCTDTLVSGRHFLPDTCPHAIAYKSVAVNLSDLAAMGATPFAILLALSLPKSAACDEFLGRFAKGLADICQQFGVELIGGDTTGNDTLTITITALGTVPANSALYRHTAKVHDIICVSGEIGSANYALSQRLAGNSPPAQLQQALDYPMPQVALGRQLLGVANSMIDISDGLGQDLGHILAASGVGARLDLHKIPTNALLGKLDHEQLWQHQLNGGDDYQLLFTLSPEKFTEFNQHSQPIYAIGEIVPTQGLQLFWHDTPVDFPIKGWQHF</sequence>
<dbReference type="AlphaFoldDB" id="A0A3S4R4A6"/>